<feature type="domain" description="ABC transporter" evidence="4">
    <location>
        <begin position="7"/>
        <end position="230"/>
    </location>
</feature>
<reference evidence="5 6" key="1">
    <citation type="submission" date="2020-02" db="EMBL/GenBank/DDBJ databases">
        <authorList>
            <person name="Dziuba M."/>
            <person name="Kuznetsov B."/>
            <person name="Mardanov A."/>
            <person name="Ravin N."/>
            <person name="Grouzdev D."/>
        </authorList>
    </citation>
    <scope>NUCLEOTIDE SEQUENCE [LARGE SCALE GENOMIC DNA]</scope>
    <source>
        <strain evidence="5 6">SpK</strain>
    </source>
</reference>
<dbReference type="InterPro" id="IPR027417">
    <property type="entry name" value="P-loop_NTPase"/>
</dbReference>
<dbReference type="PANTHER" id="PTHR24220:SF86">
    <property type="entry name" value="ABC TRANSPORTER ABCH.1"/>
    <property type="match status" value="1"/>
</dbReference>
<dbReference type="PANTHER" id="PTHR24220">
    <property type="entry name" value="IMPORT ATP-BINDING PROTEIN"/>
    <property type="match status" value="1"/>
</dbReference>
<dbReference type="Gene3D" id="3.40.50.300">
    <property type="entry name" value="P-loop containing nucleotide triphosphate hydrolases"/>
    <property type="match status" value="1"/>
</dbReference>
<dbReference type="Pfam" id="PF00005">
    <property type="entry name" value="ABC_tran"/>
    <property type="match status" value="1"/>
</dbReference>
<keyword evidence="3 5" id="KW-0067">ATP-binding</keyword>
<dbReference type="EMBL" id="JAAIYP010000005">
    <property type="protein sequence ID" value="NFV78760.1"/>
    <property type="molecule type" value="Genomic_DNA"/>
</dbReference>
<dbReference type="SMART" id="SM00382">
    <property type="entry name" value="AAA"/>
    <property type="match status" value="1"/>
</dbReference>
<comment type="caution">
    <text evidence="5">The sequence shown here is derived from an EMBL/GenBank/DDBJ whole genome shotgun (WGS) entry which is preliminary data.</text>
</comment>
<dbReference type="InterPro" id="IPR015854">
    <property type="entry name" value="ABC_transpr_LolD-like"/>
</dbReference>
<evidence type="ECO:0000256" key="1">
    <source>
        <dbReference type="ARBA" id="ARBA00022448"/>
    </source>
</evidence>
<dbReference type="Proteomes" id="UP000480684">
    <property type="component" value="Unassembled WGS sequence"/>
</dbReference>
<dbReference type="GO" id="GO:0005524">
    <property type="term" value="F:ATP binding"/>
    <property type="evidence" value="ECO:0007669"/>
    <property type="project" value="UniProtKB-KW"/>
</dbReference>
<evidence type="ECO:0000256" key="3">
    <source>
        <dbReference type="ARBA" id="ARBA00022840"/>
    </source>
</evidence>
<dbReference type="CDD" id="cd03255">
    <property type="entry name" value="ABC_MJ0796_LolCDE_FtsE"/>
    <property type="match status" value="1"/>
</dbReference>
<dbReference type="InterPro" id="IPR017911">
    <property type="entry name" value="MacB-like_ATP-bd"/>
</dbReference>
<accession>A0A7C9QRE7</accession>
<name>A0A7C9QRE7_9PROT</name>
<evidence type="ECO:0000313" key="6">
    <source>
        <dbReference type="Proteomes" id="UP000480684"/>
    </source>
</evidence>
<sequence length="230" mass="25279">MTDTVLISLKKVSKIHNEGRPNEVQAVVGIDLDIARGKVTVLRGASGSGKTTLLTVIGCLARPSSGRVALDGRDISGMPERFLTRIRQETFGFVFQGFNLLRGMSALDNIMLPAYPQAPPHRWLRRRALDLLSMLRLEHRADTPVEMLSGGEAQRTAIARALVNDPPILIADEPTANLDTALTREFLGIAETLKAQGKTLILTSHDPRVFEAGMVDHVVTLRDGRVEERR</sequence>
<dbReference type="InterPro" id="IPR003439">
    <property type="entry name" value="ABC_transporter-like_ATP-bd"/>
</dbReference>
<proteinExistence type="predicted"/>
<protein>
    <submittedName>
        <fullName evidence="5">ABC transporter ATP-binding protein</fullName>
    </submittedName>
</protein>
<organism evidence="5 6">
    <name type="scientific">Magnetospirillum aberrantis SpK</name>
    <dbReference type="NCBI Taxonomy" id="908842"/>
    <lineage>
        <taxon>Bacteria</taxon>
        <taxon>Pseudomonadati</taxon>
        <taxon>Pseudomonadota</taxon>
        <taxon>Alphaproteobacteria</taxon>
        <taxon>Rhodospirillales</taxon>
        <taxon>Rhodospirillaceae</taxon>
        <taxon>Magnetospirillum</taxon>
    </lineage>
</organism>
<dbReference type="InterPro" id="IPR003593">
    <property type="entry name" value="AAA+_ATPase"/>
</dbReference>
<keyword evidence="1" id="KW-0813">Transport</keyword>
<dbReference type="SUPFAM" id="SSF52540">
    <property type="entry name" value="P-loop containing nucleoside triphosphate hydrolases"/>
    <property type="match status" value="1"/>
</dbReference>
<dbReference type="PROSITE" id="PS50893">
    <property type="entry name" value="ABC_TRANSPORTER_2"/>
    <property type="match status" value="1"/>
</dbReference>
<dbReference type="RefSeq" id="WP_163674008.1">
    <property type="nucleotide sequence ID" value="NZ_JAAIYP010000005.1"/>
</dbReference>
<evidence type="ECO:0000259" key="4">
    <source>
        <dbReference type="PROSITE" id="PS50893"/>
    </source>
</evidence>
<dbReference type="GO" id="GO:0022857">
    <property type="term" value="F:transmembrane transporter activity"/>
    <property type="evidence" value="ECO:0007669"/>
    <property type="project" value="TreeGrafter"/>
</dbReference>
<dbReference type="GO" id="GO:0016887">
    <property type="term" value="F:ATP hydrolysis activity"/>
    <property type="evidence" value="ECO:0007669"/>
    <property type="project" value="InterPro"/>
</dbReference>
<keyword evidence="6" id="KW-1185">Reference proteome</keyword>
<evidence type="ECO:0000256" key="2">
    <source>
        <dbReference type="ARBA" id="ARBA00022741"/>
    </source>
</evidence>
<keyword evidence="2" id="KW-0547">Nucleotide-binding</keyword>
<dbReference type="AlphaFoldDB" id="A0A7C9QRE7"/>
<dbReference type="GO" id="GO:0005886">
    <property type="term" value="C:plasma membrane"/>
    <property type="evidence" value="ECO:0007669"/>
    <property type="project" value="TreeGrafter"/>
</dbReference>
<evidence type="ECO:0000313" key="5">
    <source>
        <dbReference type="EMBL" id="NFV78760.1"/>
    </source>
</evidence>
<gene>
    <name evidence="5" type="ORF">G4223_01335</name>
</gene>